<dbReference type="Proteomes" id="UP000887565">
    <property type="component" value="Unplaced"/>
</dbReference>
<dbReference type="AlphaFoldDB" id="A0A915JCW6"/>
<proteinExistence type="predicted"/>
<name>A0A915JCW6_ROMCU</name>
<feature type="region of interest" description="Disordered" evidence="1">
    <location>
        <begin position="1"/>
        <end position="41"/>
    </location>
</feature>
<organism evidence="2 3">
    <name type="scientific">Romanomermis culicivorax</name>
    <name type="common">Nematode worm</name>
    <dbReference type="NCBI Taxonomy" id="13658"/>
    <lineage>
        <taxon>Eukaryota</taxon>
        <taxon>Metazoa</taxon>
        <taxon>Ecdysozoa</taxon>
        <taxon>Nematoda</taxon>
        <taxon>Enoplea</taxon>
        <taxon>Dorylaimia</taxon>
        <taxon>Mermithida</taxon>
        <taxon>Mermithoidea</taxon>
        <taxon>Mermithidae</taxon>
        <taxon>Romanomermis</taxon>
    </lineage>
</organism>
<evidence type="ECO:0000313" key="2">
    <source>
        <dbReference type="Proteomes" id="UP000887565"/>
    </source>
</evidence>
<dbReference type="WBParaSite" id="nRc.2.0.1.t23461-RA">
    <property type="protein sequence ID" value="nRc.2.0.1.t23461-RA"/>
    <property type="gene ID" value="nRc.2.0.1.g23461"/>
</dbReference>
<evidence type="ECO:0000256" key="1">
    <source>
        <dbReference type="SAM" id="MobiDB-lite"/>
    </source>
</evidence>
<keyword evidence="2" id="KW-1185">Reference proteome</keyword>
<protein>
    <submittedName>
        <fullName evidence="3">Uncharacterized protein</fullName>
    </submittedName>
</protein>
<reference evidence="3" key="1">
    <citation type="submission" date="2022-11" db="UniProtKB">
        <authorList>
            <consortium name="WormBaseParasite"/>
        </authorList>
    </citation>
    <scope>IDENTIFICATION</scope>
</reference>
<sequence>MPSAALWRKQVAMRGPQQLLPRHRQRRQQEPKHWPQLLNSNRWPTPLERGCAPSMTTSASWRCRHS</sequence>
<accession>A0A915JCW6</accession>
<evidence type="ECO:0000313" key="3">
    <source>
        <dbReference type="WBParaSite" id="nRc.2.0.1.t23461-RA"/>
    </source>
</evidence>